<dbReference type="EMBL" id="JAZHFV010000006">
    <property type="protein sequence ID" value="MEX4008970.1"/>
    <property type="molecule type" value="Genomic_DNA"/>
</dbReference>
<gene>
    <name evidence="3" type="ORF">V1479_16795</name>
</gene>
<dbReference type="InterPro" id="IPR051015">
    <property type="entry name" value="EvgA-like"/>
</dbReference>
<dbReference type="Proteomes" id="UP001559025">
    <property type="component" value="Unassembled WGS sequence"/>
</dbReference>
<dbReference type="PANTHER" id="PTHR45566">
    <property type="entry name" value="HTH-TYPE TRANSCRIPTIONAL REGULATOR YHJB-RELATED"/>
    <property type="match status" value="1"/>
</dbReference>
<feature type="region of interest" description="Disordered" evidence="1">
    <location>
        <begin position="1"/>
        <end position="22"/>
    </location>
</feature>
<dbReference type="PANTHER" id="PTHR45566:SF1">
    <property type="entry name" value="HTH-TYPE TRANSCRIPTIONAL REGULATOR YHJB-RELATED"/>
    <property type="match status" value="1"/>
</dbReference>
<dbReference type="InterPro" id="IPR011006">
    <property type="entry name" value="CheY-like_superfamily"/>
</dbReference>
<sequence>MFGKRQRNDGHQDAARKLGVGSKGEQLVMRSIHEERPERSIFLVSEDNLTDRSRDGVERQEDRGTLLIFDTRVLDRDCLAQGLRAKQMPFDVVACGSIAEWRQMKNQHPPLSAVLLCIGRQRPADAAVGSTITKLVAEYACPVIVLADNDELAHVLKALELGAKGYIPTSVQIDVCIEAINLALAGGIFLPASSVLAMRRAIEAGNDVNRPMSGMFTQRQEEVVNALCRGKANKIIAYELNLRESTVKVHIRNIMRKLKATNRTEVAFKINEMFPEHANFQH</sequence>
<dbReference type="Gene3D" id="3.40.50.2300">
    <property type="match status" value="1"/>
</dbReference>
<feature type="domain" description="HTH luxR-type" evidence="2">
    <location>
        <begin position="209"/>
        <end position="274"/>
    </location>
</feature>
<proteinExistence type="predicted"/>
<feature type="compositionally biased region" description="Basic and acidic residues" evidence="1">
    <location>
        <begin position="1"/>
        <end position="16"/>
    </location>
</feature>
<dbReference type="SUPFAM" id="SSF52172">
    <property type="entry name" value="CheY-like"/>
    <property type="match status" value="1"/>
</dbReference>
<evidence type="ECO:0000256" key="1">
    <source>
        <dbReference type="SAM" id="MobiDB-lite"/>
    </source>
</evidence>
<dbReference type="Pfam" id="PF00196">
    <property type="entry name" value="GerE"/>
    <property type="match status" value="1"/>
</dbReference>
<reference evidence="3 4" key="1">
    <citation type="submission" date="2024-01" db="EMBL/GenBank/DDBJ databases">
        <title>New evidence supports the origin of RcGTA from prophage.</title>
        <authorList>
            <person name="Xu Y."/>
            <person name="Liu B."/>
            <person name="Chen F."/>
        </authorList>
    </citation>
    <scope>NUCLEOTIDE SEQUENCE [LARGE SCALE GENOMIC DNA]</scope>
    <source>
        <strain evidence="3 4">CBW1107-2</strain>
    </source>
</reference>
<dbReference type="InterPro" id="IPR000792">
    <property type="entry name" value="Tscrpt_reg_LuxR_C"/>
</dbReference>
<dbReference type="PROSITE" id="PS00622">
    <property type="entry name" value="HTH_LUXR_1"/>
    <property type="match status" value="1"/>
</dbReference>
<dbReference type="InterPro" id="IPR016032">
    <property type="entry name" value="Sig_transdc_resp-reg_C-effctor"/>
</dbReference>
<dbReference type="SUPFAM" id="SSF46894">
    <property type="entry name" value="C-terminal effector domain of the bipartite response regulators"/>
    <property type="match status" value="1"/>
</dbReference>
<evidence type="ECO:0000313" key="3">
    <source>
        <dbReference type="EMBL" id="MEX4008970.1"/>
    </source>
</evidence>
<comment type="caution">
    <text evidence="3">The sequence shown here is derived from an EMBL/GenBank/DDBJ whole genome shotgun (WGS) entry which is preliminary data.</text>
</comment>
<name>A0ABV3WWD7_9HYPH</name>
<keyword evidence="4" id="KW-1185">Reference proteome</keyword>
<dbReference type="CDD" id="cd06170">
    <property type="entry name" value="LuxR_C_like"/>
    <property type="match status" value="1"/>
</dbReference>
<evidence type="ECO:0000259" key="2">
    <source>
        <dbReference type="PROSITE" id="PS50043"/>
    </source>
</evidence>
<protein>
    <submittedName>
        <fullName evidence="3">Response regulator transcription factor</fullName>
    </submittedName>
</protein>
<dbReference type="SMART" id="SM00421">
    <property type="entry name" value="HTH_LUXR"/>
    <property type="match status" value="1"/>
</dbReference>
<accession>A0ABV3WWD7</accession>
<evidence type="ECO:0000313" key="4">
    <source>
        <dbReference type="Proteomes" id="UP001559025"/>
    </source>
</evidence>
<organism evidence="3 4">
    <name type="scientific">Neoaquamicrobium sediminum</name>
    <dbReference type="NCBI Taxonomy" id="1849104"/>
    <lineage>
        <taxon>Bacteria</taxon>
        <taxon>Pseudomonadati</taxon>
        <taxon>Pseudomonadota</taxon>
        <taxon>Alphaproteobacteria</taxon>
        <taxon>Hyphomicrobiales</taxon>
        <taxon>Phyllobacteriaceae</taxon>
        <taxon>Neoaquamicrobium</taxon>
    </lineage>
</organism>
<dbReference type="PRINTS" id="PR00038">
    <property type="entry name" value="HTHLUXR"/>
</dbReference>
<dbReference type="PROSITE" id="PS50043">
    <property type="entry name" value="HTH_LUXR_2"/>
    <property type="match status" value="1"/>
</dbReference>